<name>A0ABR2SRV1_9ROSI</name>
<accession>A0ABR2SRV1</accession>
<proteinExistence type="predicted"/>
<feature type="region of interest" description="Disordered" evidence="1">
    <location>
        <begin position="28"/>
        <end position="78"/>
    </location>
</feature>
<organism evidence="2 3">
    <name type="scientific">Hibiscus sabdariffa</name>
    <name type="common">roselle</name>
    <dbReference type="NCBI Taxonomy" id="183260"/>
    <lineage>
        <taxon>Eukaryota</taxon>
        <taxon>Viridiplantae</taxon>
        <taxon>Streptophyta</taxon>
        <taxon>Embryophyta</taxon>
        <taxon>Tracheophyta</taxon>
        <taxon>Spermatophyta</taxon>
        <taxon>Magnoliopsida</taxon>
        <taxon>eudicotyledons</taxon>
        <taxon>Gunneridae</taxon>
        <taxon>Pentapetalae</taxon>
        <taxon>rosids</taxon>
        <taxon>malvids</taxon>
        <taxon>Malvales</taxon>
        <taxon>Malvaceae</taxon>
        <taxon>Malvoideae</taxon>
        <taxon>Hibiscus</taxon>
    </lineage>
</organism>
<evidence type="ECO:0000313" key="2">
    <source>
        <dbReference type="EMBL" id="KAK9027991.1"/>
    </source>
</evidence>
<gene>
    <name evidence="2" type="ORF">V6N11_067807</name>
</gene>
<feature type="compositionally biased region" description="Basic and acidic residues" evidence="1">
    <location>
        <begin position="37"/>
        <end position="62"/>
    </location>
</feature>
<keyword evidence="3" id="KW-1185">Reference proteome</keyword>
<protein>
    <submittedName>
        <fullName evidence="2">Uncharacterized protein</fullName>
    </submittedName>
</protein>
<dbReference type="Proteomes" id="UP001396334">
    <property type="component" value="Unassembled WGS sequence"/>
</dbReference>
<reference evidence="2 3" key="1">
    <citation type="journal article" date="2024" name="G3 (Bethesda)">
        <title>Genome assembly of Hibiscus sabdariffa L. provides insights into metabolisms of medicinal natural products.</title>
        <authorList>
            <person name="Kim T."/>
        </authorList>
    </citation>
    <scope>NUCLEOTIDE SEQUENCE [LARGE SCALE GENOMIC DNA]</scope>
    <source>
        <strain evidence="2">TK-2024</strain>
        <tissue evidence="2">Old leaves</tissue>
    </source>
</reference>
<dbReference type="EMBL" id="JBBPBN010000012">
    <property type="protein sequence ID" value="KAK9027991.1"/>
    <property type="molecule type" value="Genomic_DNA"/>
</dbReference>
<sequence length="145" mass="16379">MVGGSRFATLQDLRENNEYVYGHWENTMSPNHVGSAHTEKKVMNRDKNNEQAKESHSKENHGSRLHKGLGPRSSSRTTLSKWFPSTINLVDDEAIRIQHDLEFDYDVMDDDDSREANDGARNGVDSLMQVDDILLNNAGGRDFSS</sequence>
<comment type="caution">
    <text evidence="2">The sequence shown here is derived from an EMBL/GenBank/DDBJ whole genome shotgun (WGS) entry which is preliminary data.</text>
</comment>
<evidence type="ECO:0000313" key="3">
    <source>
        <dbReference type="Proteomes" id="UP001396334"/>
    </source>
</evidence>
<evidence type="ECO:0000256" key="1">
    <source>
        <dbReference type="SAM" id="MobiDB-lite"/>
    </source>
</evidence>